<evidence type="ECO:0000256" key="1">
    <source>
        <dbReference type="SAM" id="MobiDB-lite"/>
    </source>
</evidence>
<evidence type="ECO:0000313" key="2">
    <source>
        <dbReference type="EMBL" id="EGQ4384431.1"/>
    </source>
</evidence>
<organism evidence="2 3">
    <name type="scientific">Staphylococcus pseudintermedius</name>
    <dbReference type="NCBI Taxonomy" id="283734"/>
    <lineage>
        <taxon>Bacteria</taxon>
        <taxon>Bacillati</taxon>
        <taxon>Bacillota</taxon>
        <taxon>Bacilli</taxon>
        <taxon>Bacillales</taxon>
        <taxon>Staphylococcaceae</taxon>
        <taxon>Staphylococcus</taxon>
        <taxon>Staphylococcus intermedius group</taxon>
    </lineage>
</organism>
<evidence type="ECO:0000313" key="3">
    <source>
        <dbReference type="Proteomes" id="UP000600220"/>
    </source>
</evidence>
<dbReference type="AlphaFoldDB" id="A0A8H9EPE7"/>
<dbReference type="Proteomes" id="UP000600220">
    <property type="component" value="Unassembled WGS sequence"/>
</dbReference>
<feature type="compositionally biased region" description="Basic and acidic residues" evidence="1">
    <location>
        <begin position="279"/>
        <end position="293"/>
    </location>
</feature>
<keyword evidence="3" id="KW-1185">Reference proteome</keyword>
<sequence length="316" mass="35841">MAENKRYENKVTVLGELKELEVREITTKKGVPMKMANISVQTGEGEVHRARMSAMEYFENDGKKEENKAYKAIETMQDEYVSLKDIAEKNLQDVSPTVVGINGYIENNVYQGRDGKLVEMPTIQANFVSRRNAKKEDYGVEFVFQTFALSSATRVTNKDGDETDSVRFKVAAIQRGMAQPFEVEATDEYGVAEWLEDNLEKGMTLTINGQWINKYILKQVERPNPAGIGKPIVDTKREIENRILVEGVSPAEDEESVGYITTEEMKDAMKKYEDYKVERQSASQEKKKQEVKKGVNIVKKSTTTNTSTLTDEDLPF</sequence>
<name>A0A8H9EPE7_STAPS</name>
<dbReference type="EMBL" id="AAXKXX010000004">
    <property type="protein sequence ID" value="EGQ4384431.1"/>
    <property type="molecule type" value="Genomic_DNA"/>
</dbReference>
<feature type="region of interest" description="Disordered" evidence="1">
    <location>
        <begin position="279"/>
        <end position="316"/>
    </location>
</feature>
<accession>A0A8H9EPE7</accession>
<proteinExistence type="predicted"/>
<protein>
    <submittedName>
        <fullName evidence="2">Uncharacterized protein</fullName>
    </submittedName>
</protein>
<reference evidence="2 3" key="1">
    <citation type="submission" date="2018-11" db="EMBL/GenBank/DDBJ databases">
        <authorList>
            <consortium name="Veterinary Laboratory Investigation and Response Network"/>
        </authorList>
    </citation>
    <scope>NUCLEOTIDE SEQUENCE [LARGE SCALE GENOMIC DNA]</scope>
    <source>
        <strain evidence="2 3">SPSE-18-VL-LA-PA-Ryan-0021</strain>
    </source>
</reference>
<gene>
    <name evidence="2" type="ORF">EGV54_04905</name>
</gene>
<comment type="caution">
    <text evidence="2">The sequence shown here is derived from an EMBL/GenBank/DDBJ whole genome shotgun (WGS) entry which is preliminary data.</text>
</comment>
<dbReference type="RefSeq" id="WP_140241678.1">
    <property type="nucleotide sequence ID" value="NZ_QGPB01000016.1"/>
</dbReference>